<dbReference type="RefSeq" id="WP_147930875.1">
    <property type="nucleotide sequence ID" value="NZ_VOXD01000015.1"/>
</dbReference>
<dbReference type="Proteomes" id="UP000321907">
    <property type="component" value="Unassembled WGS sequence"/>
</dbReference>
<keyword evidence="3" id="KW-1185">Reference proteome</keyword>
<name>A0A5C7FV13_9BACT</name>
<proteinExistence type="predicted"/>
<comment type="caution">
    <text evidence="2">The sequence shown here is derived from an EMBL/GenBank/DDBJ whole genome shotgun (WGS) entry which is preliminary data.</text>
</comment>
<evidence type="ECO:0000313" key="2">
    <source>
        <dbReference type="EMBL" id="TXF89349.1"/>
    </source>
</evidence>
<dbReference type="EMBL" id="VOXD01000015">
    <property type="protein sequence ID" value="TXF89349.1"/>
    <property type="molecule type" value="Genomic_DNA"/>
</dbReference>
<evidence type="ECO:0000313" key="3">
    <source>
        <dbReference type="Proteomes" id="UP000321907"/>
    </source>
</evidence>
<accession>A0A5C7FV13</accession>
<feature type="domain" description="Protein NO VEIN C-terminal" evidence="1">
    <location>
        <begin position="11"/>
        <end position="71"/>
    </location>
</feature>
<sequence>MAFRYGLFYRAKGVGYDLKSWTVDGEELYIEVKTTTGGINTPCYLSANELAYAELPENKSRYVVYRIYDYSQCCKTGKCFIIRSGAQSIAKECTAFKCRYSGKA</sequence>
<gene>
    <name evidence="2" type="ORF">FUA23_11295</name>
</gene>
<evidence type="ECO:0000259" key="1">
    <source>
        <dbReference type="Pfam" id="PF13020"/>
    </source>
</evidence>
<dbReference type="InterPro" id="IPR024975">
    <property type="entry name" value="NOV_C"/>
</dbReference>
<dbReference type="AlphaFoldDB" id="A0A5C7FV13"/>
<dbReference type="Pfam" id="PF13020">
    <property type="entry name" value="NOV_C"/>
    <property type="match status" value="1"/>
</dbReference>
<reference evidence="2 3" key="1">
    <citation type="submission" date="2019-08" db="EMBL/GenBank/DDBJ databases">
        <title>Lewinella sp. strain SSH13 Genome sequencing and assembly.</title>
        <authorList>
            <person name="Kim I."/>
        </authorList>
    </citation>
    <scope>NUCLEOTIDE SEQUENCE [LARGE SCALE GENOMIC DNA]</scope>
    <source>
        <strain evidence="2 3">SSH13</strain>
    </source>
</reference>
<organism evidence="2 3">
    <name type="scientific">Neolewinella aurantiaca</name>
    <dbReference type="NCBI Taxonomy" id="2602767"/>
    <lineage>
        <taxon>Bacteria</taxon>
        <taxon>Pseudomonadati</taxon>
        <taxon>Bacteroidota</taxon>
        <taxon>Saprospiria</taxon>
        <taxon>Saprospirales</taxon>
        <taxon>Lewinellaceae</taxon>
        <taxon>Neolewinella</taxon>
    </lineage>
</organism>
<protein>
    <submittedName>
        <fullName evidence="2">DUF3883 domain-containing protein</fullName>
    </submittedName>
</protein>
<dbReference type="OrthoDB" id="9781481at2"/>